<dbReference type="EMBL" id="AAQR03078429">
    <property type="status" value="NOT_ANNOTATED_CDS"/>
    <property type="molecule type" value="Genomic_DNA"/>
</dbReference>
<keyword evidence="1" id="KW-0963">Cytoplasm</keyword>
<reference evidence="7" key="2">
    <citation type="submission" date="2025-08" db="UniProtKB">
        <authorList>
            <consortium name="Ensembl"/>
        </authorList>
    </citation>
    <scope>IDENTIFICATION</scope>
</reference>
<dbReference type="Pfam" id="PF15773">
    <property type="entry name" value="DAAP1"/>
    <property type="match status" value="1"/>
</dbReference>
<dbReference type="EMBL" id="AAQR03078425">
    <property type="status" value="NOT_ANNOTATED_CDS"/>
    <property type="molecule type" value="Genomic_DNA"/>
</dbReference>
<evidence type="ECO:0000256" key="4">
    <source>
        <dbReference type="ARBA" id="ARBA00024428"/>
    </source>
</evidence>
<feature type="compositionally biased region" description="Basic and acidic residues" evidence="6">
    <location>
        <begin position="346"/>
        <end position="361"/>
    </location>
</feature>
<sequence>MASRGKDVAPSLGSPWVSQMSPWNAIVEAVKDQLPSLDSDSSLSDHEEEEPFIFQRNETALIPDLSEELAEDLAEDAESRTWVTAAIENPPEVRGTLNSILHCLCNPLLGPADFATELRSVWNVRTKDSASQEGRNLRPFENCGEIFTLLRMAGVKSNLGNMSFHTEGSPNPPWALEGEANLSPARRDLNAEPTSATSQSAVDLRALRQERRKMIEKDILQKVTRNAQDPASSGHSGVWEVPCHAAESAPRTELLPEEPQAGLPVLSPQKLEEWDLDCILQSLAGQEDNQENHAPETVWWAANCCQIQDHTVLSTQDKLMEQLALLCASHSRASVSTQDVPADTLQDTKEQKAGSRCDSKKLGSQGEPGWKLAEGMRHNMEPPTIFIDLRQMEPAAHHSPERYCSKTSSSSSSDNEEEEEESAALGNQQDPAERASPSSQGLRNCTGKSQLLQQLRAFRKGTAQLQLPAGEGPGGQRAQTWADMATTGTGKKEHAKLWAEEQSTQAGLPRTSPRALGDVLGSGAAGEALVPPLDSL</sequence>
<dbReference type="EMBL" id="AAQR03078426">
    <property type="status" value="NOT_ANNOTATED_CDS"/>
    <property type="molecule type" value="Genomic_DNA"/>
</dbReference>
<feature type="region of interest" description="Disordered" evidence="6">
    <location>
        <begin position="335"/>
        <end position="369"/>
    </location>
</feature>
<comment type="function">
    <text evidence="2">In cyliated cells, dynein axonemal particle-specific protein required for deployment of ODA to the axoneme. Interacts with outer dynein arm (ODA) subunits.</text>
</comment>
<evidence type="ECO:0000313" key="8">
    <source>
        <dbReference type="Proteomes" id="UP000005225"/>
    </source>
</evidence>
<dbReference type="Proteomes" id="UP000005225">
    <property type="component" value="Unassembled WGS sequence"/>
</dbReference>
<dbReference type="FunCoup" id="H0XKH7">
    <property type="interactions" value="41"/>
</dbReference>
<evidence type="ECO:0000256" key="3">
    <source>
        <dbReference type="ARBA" id="ARBA00024190"/>
    </source>
</evidence>
<dbReference type="Ensembl" id="ENSOGAT00000030824.1">
    <property type="protein sequence ID" value="ENSOGAP00000016617.1"/>
    <property type="gene ID" value="ENSOGAG00000034347.1"/>
</dbReference>
<evidence type="ECO:0000313" key="7">
    <source>
        <dbReference type="Ensembl" id="ENSOGAP00000016617.1"/>
    </source>
</evidence>
<evidence type="ECO:0000256" key="6">
    <source>
        <dbReference type="SAM" id="MobiDB-lite"/>
    </source>
</evidence>
<evidence type="ECO:0000256" key="1">
    <source>
        <dbReference type="ARBA" id="ARBA00022490"/>
    </source>
</evidence>
<feature type="region of interest" description="Disordered" evidence="6">
    <location>
        <begin position="466"/>
        <end position="536"/>
    </location>
</feature>
<evidence type="ECO:0000256" key="2">
    <source>
        <dbReference type="ARBA" id="ARBA00024177"/>
    </source>
</evidence>
<keyword evidence="8" id="KW-1185">Reference proteome</keyword>
<dbReference type="GeneTree" id="ENSGT00390000015381"/>
<feature type="region of interest" description="Disordered" evidence="6">
    <location>
        <begin position="396"/>
        <end position="444"/>
    </location>
</feature>
<protein>
    <recommendedName>
        <fullName evidence="4">Dynein axonemal assembly factor 8</fullName>
    </recommendedName>
    <alternativeName>
        <fullName evidence="5">Dynein axonemal-associated protein 1</fullName>
    </alternativeName>
</protein>
<dbReference type="GO" id="GO:0120293">
    <property type="term" value="C:dynein axonemal particle"/>
    <property type="evidence" value="ECO:0007669"/>
    <property type="project" value="UniProtKB-SubCell"/>
</dbReference>
<dbReference type="eggNOG" id="ENOG502SAQ4">
    <property type="taxonomic scope" value="Eukaryota"/>
</dbReference>
<accession>H0XKH7</accession>
<reference evidence="7" key="3">
    <citation type="submission" date="2025-09" db="UniProtKB">
        <authorList>
            <consortium name="Ensembl"/>
        </authorList>
    </citation>
    <scope>IDENTIFICATION</scope>
</reference>
<dbReference type="PANTHER" id="PTHR35977">
    <property type="entry name" value="CHROMOSOME 16 OPEN READING FRAME 71"/>
    <property type="match status" value="1"/>
</dbReference>
<dbReference type="EMBL" id="AAQR03078428">
    <property type="status" value="NOT_ANNOTATED_CDS"/>
    <property type="molecule type" value="Genomic_DNA"/>
</dbReference>
<dbReference type="AlphaFoldDB" id="H0XKH7"/>
<comment type="subcellular location">
    <subcellularLocation>
        <location evidence="3">Dynein axonemal particle</location>
    </subcellularLocation>
</comment>
<dbReference type="GO" id="GO:0070840">
    <property type="term" value="F:dynein complex binding"/>
    <property type="evidence" value="ECO:0007669"/>
    <property type="project" value="InterPro"/>
</dbReference>
<dbReference type="STRING" id="30611.ENSOGAP00000016617"/>
<name>H0XKH7_OTOGA</name>
<dbReference type="EMBL" id="AAQR03078424">
    <property type="status" value="NOT_ANNOTATED_CDS"/>
    <property type="molecule type" value="Genomic_DNA"/>
</dbReference>
<dbReference type="EMBL" id="AAQR03078423">
    <property type="status" value="NOT_ANNOTATED_CDS"/>
    <property type="molecule type" value="Genomic_DNA"/>
</dbReference>
<organism evidence="7 8">
    <name type="scientific">Otolemur garnettii</name>
    <name type="common">Small-eared galago</name>
    <name type="synonym">Garnett's greater bushbaby</name>
    <dbReference type="NCBI Taxonomy" id="30611"/>
    <lineage>
        <taxon>Eukaryota</taxon>
        <taxon>Metazoa</taxon>
        <taxon>Chordata</taxon>
        <taxon>Craniata</taxon>
        <taxon>Vertebrata</taxon>
        <taxon>Euteleostomi</taxon>
        <taxon>Mammalia</taxon>
        <taxon>Eutheria</taxon>
        <taxon>Euarchontoglires</taxon>
        <taxon>Primates</taxon>
        <taxon>Strepsirrhini</taxon>
        <taxon>Lorisiformes</taxon>
        <taxon>Galagidae</taxon>
        <taxon>Otolemur</taxon>
    </lineage>
</organism>
<dbReference type="PANTHER" id="PTHR35977:SF1">
    <property type="entry name" value="DYNEIN AXONEMAL ASSEMBLY FACTOR 8"/>
    <property type="match status" value="1"/>
</dbReference>
<feature type="compositionally biased region" description="Polar residues" evidence="6">
    <location>
        <begin position="425"/>
        <end position="444"/>
    </location>
</feature>
<dbReference type="OMA" id="GPGTVWW"/>
<feature type="compositionally biased region" description="Basic and acidic residues" evidence="6">
    <location>
        <begin position="490"/>
        <end position="499"/>
    </location>
</feature>
<dbReference type="EMBL" id="AAQR03078427">
    <property type="status" value="NOT_ANNOTATED_CDS"/>
    <property type="molecule type" value="Genomic_DNA"/>
</dbReference>
<evidence type="ECO:0000256" key="5">
    <source>
        <dbReference type="ARBA" id="ARBA00030565"/>
    </source>
</evidence>
<dbReference type="InterPro" id="IPR031531">
    <property type="entry name" value="DNAAF8"/>
</dbReference>
<proteinExistence type="predicted"/>
<dbReference type="InParanoid" id="H0XKH7"/>
<reference evidence="8" key="1">
    <citation type="submission" date="2011-03" db="EMBL/GenBank/DDBJ databases">
        <title>Version 3 of the genome sequence of Otolemur garnettii (Bushbaby).</title>
        <authorList>
            <consortium name="The Broad Institute Genome Sequencing Platform"/>
            <person name="Di Palma F."/>
            <person name="Johnson J."/>
            <person name="Lander E.S."/>
            <person name="Lindblad-Toh K."/>
            <person name="Jaffe D.B."/>
            <person name="Gnerre S."/>
            <person name="MacCallum I."/>
            <person name="Przybylski D."/>
            <person name="Ribeiro F.J."/>
            <person name="Burton J.N."/>
            <person name="Walker B.J."/>
            <person name="Sharpe T."/>
            <person name="Hall G."/>
        </authorList>
    </citation>
    <scope>NUCLEOTIDE SEQUENCE [LARGE SCALE GENOMIC DNA]</scope>
</reference>